<organism evidence="10 11">
    <name type="scientific">Parasutterella muris</name>
    <dbReference type="NCBI Taxonomy" id="2565572"/>
    <lineage>
        <taxon>Bacteria</taxon>
        <taxon>Pseudomonadati</taxon>
        <taxon>Pseudomonadota</taxon>
        <taxon>Betaproteobacteria</taxon>
        <taxon>Burkholderiales</taxon>
        <taxon>Sutterellaceae</taxon>
        <taxon>Parasutterella</taxon>
    </lineage>
</organism>
<keyword evidence="4" id="KW-0349">Heme</keyword>
<keyword evidence="5" id="KW-0479">Metal-binding</keyword>
<dbReference type="Proteomes" id="UP000472580">
    <property type="component" value="Unassembled WGS sequence"/>
</dbReference>
<evidence type="ECO:0000259" key="9">
    <source>
        <dbReference type="Pfam" id="PF14537"/>
    </source>
</evidence>
<keyword evidence="6" id="KW-0249">Electron transport</keyword>
<dbReference type="EMBL" id="WSRP01000014">
    <property type="protein sequence ID" value="MVX56693.1"/>
    <property type="molecule type" value="Genomic_DNA"/>
</dbReference>
<evidence type="ECO:0000256" key="8">
    <source>
        <dbReference type="SAM" id="SignalP"/>
    </source>
</evidence>
<evidence type="ECO:0000256" key="2">
    <source>
        <dbReference type="ARBA" id="ARBA00004196"/>
    </source>
</evidence>
<dbReference type="OrthoDB" id="9155475at2"/>
<keyword evidence="11" id="KW-1185">Reference proteome</keyword>
<keyword evidence="8" id="KW-0732">Signal</keyword>
<keyword evidence="3" id="KW-0813">Transport</keyword>
<evidence type="ECO:0000256" key="3">
    <source>
        <dbReference type="ARBA" id="ARBA00022448"/>
    </source>
</evidence>
<comment type="subcellular location">
    <subcellularLocation>
        <location evidence="2">Cell envelope</location>
    </subcellularLocation>
</comment>
<evidence type="ECO:0000313" key="11">
    <source>
        <dbReference type="Proteomes" id="UP000472580"/>
    </source>
</evidence>
<dbReference type="GO" id="GO:0030313">
    <property type="term" value="C:cell envelope"/>
    <property type="evidence" value="ECO:0007669"/>
    <property type="project" value="UniProtKB-SubCell"/>
</dbReference>
<proteinExistence type="predicted"/>
<accession>A0A6L6YIZ7</accession>
<name>A0A6L6YIZ7_9BURK</name>
<comment type="caution">
    <text evidence="10">The sequence shown here is derived from an EMBL/GenBank/DDBJ whole genome shotgun (WGS) entry which is preliminary data.</text>
</comment>
<reference evidence="10 11" key="1">
    <citation type="submission" date="2019-12" db="EMBL/GenBank/DDBJ databases">
        <title>Microbes associate with the intestines of laboratory mice.</title>
        <authorList>
            <person name="Navarre W."/>
            <person name="Wong E."/>
        </authorList>
    </citation>
    <scope>NUCLEOTIDE SEQUENCE [LARGE SCALE GENOMIC DNA]</scope>
    <source>
        <strain evidence="10 11">NM82_D38</strain>
    </source>
</reference>
<evidence type="ECO:0000256" key="1">
    <source>
        <dbReference type="ARBA" id="ARBA00001926"/>
    </source>
</evidence>
<dbReference type="RefSeq" id="WP_160335126.1">
    <property type="nucleotide sequence ID" value="NZ_CALPCR010000018.1"/>
</dbReference>
<evidence type="ECO:0000256" key="7">
    <source>
        <dbReference type="ARBA" id="ARBA00023004"/>
    </source>
</evidence>
<protein>
    <submittedName>
        <fullName evidence="10">Cytochrome c3</fullName>
    </submittedName>
</protein>
<feature type="chain" id="PRO_5027012053" evidence="8">
    <location>
        <begin position="23"/>
        <end position="134"/>
    </location>
</feature>
<comment type="cofactor">
    <cofactor evidence="1">
        <name>heme c</name>
        <dbReference type="ChEBI" id="CHEBI:61717"/>
    </cofactor>
</comment>
<dbReference type="AlphaFoldDB" id="A0A6L6YIZ7"/>
<evidence type="ECO:0000256" key="5">
    <source>
        <dbReference type="ARBA" id="ARBA00022723"/>
    </source>
</evidence>
<sequence length="134" mass="14982">MKTILKTSVLLCSLIFAAAASAQMPQMSKHAQRNIQCTGCHQNGTFAPVPTAQCVTCHNQDQLAKSTERLNYTSRMKNPKTGEVKEHIALVNPHDSYHFGRTEDCTDCHREHRASVNDCATCHDVKAWNMKDPK</sequence>
<evidence type="ECO:0000313" key="10">
    <source>
        <dbReference type="EMBL" id="MVX56693.1"/>
    </source>
</evidence>
<dbReference type="InterPro" id="IPR012286">
    <property type="entry name" value="Tetrahaem_cytochrome"/>
</dbReference>
<dbReference type="Gene3D" id="1.10.1130.10">
    <property type="entry name" value="Flavocytochrome C3, Chain A"/>
    <property type="match status" value="1"/>
</dbReference>
<feature type="domain" description="Tetrahaem cytochrome" evidence="9">
    <location>
        <begin position="30"/>
        <end position="124"/>
    </location>
</feature>
<keyword evidence="7" id="KW-0408">Iron</keyword>
<gene>
    <name evidence="10" type="ORF">E5987_05655</name>
</gene>
<dbReference type="Pfam" id="PF14537">
    <property type="entry name" value="Cytochrom_c3_2"/>
    <property type="match status" value="1"/>
</dbReference>
<dbReference type="SUPFAM" id="SSF48695">
    <property type="entry name" value="Multiheme cytochromes"/>
    <property type="match status" value="1"/>
</dbReference>
<feature type="signal peptide" evidence="8">
    <location>
        <begin position="1"/>
        <end position="22"/>
    </location>
</feature>
<dbReference type="GO" id="GO:0046872">
    <property type="term" value="F:metal ion binding"/>
    <property type="evidence" value="ECO:0007669"/>
    <property type="project" value="UniProtKB-KW"/>
</dbReference>
<evidence type="ECO:0000256" key="6">
    <source>
        <dbReference type="ARBA" id="ARBA00022982"/>
    </source>
</evidence>
<evidence type="ECO:0000256" key="4">
    <source>
        <dbReference type="ARBA" id="ARBA00022617"/>
    </source>
</evidence>
<dbReference type="InterPro" id="IPR036280">
    <property type="entry name" value="Multihaem_cyt_sf"/>
</dbReference>